<name>A0A8H4RXX6_9HELO</name>
<comment type="caution">
    <text evidence="3">The sequence shown here is derived from an EMBL/GenBank/DDBJ whole genome shotgun (WGS) entry which is preliminary data.</text>
</comment>
<reference evidence="3 4" key="1">
    <citation type="submission" date="2020-03" db="EMBL/GenBank/DDBJ databases">
        <title>Draft Genome Sequence of Cudoniella acicularis.</title>
        <authorList>
            <person name="Buettner E."/>
            <person name="Kellner H."/>
        </authorList>
    </citation>
    <scope>NUCLEOTIDE SEQUENCE [LARGE SCALE GENOMIC DNA]</scope>
    <source>
        <strain evidence="3 4">DSM 108380</strain>
    </source>
</reference>
<keyword evidence="4" id="KW-1185">Reference proteome</keyword>
<dbReference type="AlphaFoldDB" id="A0A8H4RXX6"/>
<protein>
    <submittedName>
        <fullName evidence="3">Uncharacterized protein</fullName>
    </submittedName>
</protein>
<sequence length="123" mass="14135">MDNSTLLQAPDTWHSLILTSPILLAILCTLLSTILFYSTPHLIAPLKSIHADIKDILQVKKDVHSLRQEIEKLVLDLEEMRERDSEEKLHLIGSMKDLACVIWRSERVIRNKKGYALDRASDF</sequence>
<keyword evidence="2" id="KW-0472">Membrane</keyword>
<gene>
    <name evidence="3" type="ORF">G7Y89_g973</name>
</gene>
<evidence type="ECO:0000256" key="2">
    <source>
        <dbReference type="SAM" id="Phobius"/>
    </source>
</evidence>
<feature type="transmembrane region" description="Helical" evidence="2">
    <location>
        <begin position="12"/>
        <end position="37"/>
    </location>
</feature>
<dbReference type="Proteomes" id="UP000566819">
    <property type="component" value="Unassembled WGS sequence"/>
</dbReference>
<keyword evidence="2" id="KW-1133">Transmembrane helix</keyword>
<evidence type="ECO:0000313" key="3">
    <source>
        <dbReference type="EMBL" id="KAF4637105.1"/>
    </source>
</evidence>
<keyword evidence="1" id="KW-0175">Coiled coil</keyword>
<feature type="coiled-coil region" evidence="1">
    <location>
        <begin position="56"/>
        <end position="87"/>
    </location>
</feature>
<evidence type="ECO:0000256" key="1">
    <source>
        <dbReference type="SAM" id="Coils"/>
    </source>
</evidence>
<dbReference type="EMBL" id="JAAMPI010000035">
    <property type="protein sequence ID" value="KAF4637105.1"/>
    <property type="molecule type" value="Genomic_DNA"/>
</dbReference>
<accession>A0A8H4RXX6</accession>
<evidence type="ECO:0000313" key="4">
    <source>
        <dbReference type="Proteomes" id="UP000566819"/>
    </source>
</evidence>
<organism evidence="3 4">
    <name type="scientific">Cudoniella acicularis</name>
    <dbReference type="NCBI Taxonomy" id="354080"/>
    <lineage>
        <taxon>Eukaryota</taxon>
        <taxon>Fungi</taxon>
        <taxon>Dikarya</taxon>
        <taxon>Ascomycota</taxon>
        <taxon>Pezizomycotina</taxon>
        <taxon>Leotiomycetes</taxon>
        <taxon>Helotiales</taxon>
        <taxon>Tricladiaceae</taxon>
        <taxon>Cudoniella</taxon>
    </lineage>
</organism>
<keyword evidence="2" id="KW-0812">Transmembrane</keyword>
<proteinExistence type="predicted"/>